<evidence type="ECO:0000313" key="8">
    <source>
        <dbReference type="Proteomes" id="UP001418222"/>
    </source>
</evidence>
<feature type="DNA-binding region" description="Homeobox" evidence="4">
    <location>
        <begin position="15"/>
        <end position="63"/>
    </location>
</feature>
<feature type="domain" description="Homeobox" evidence="6">
    <location>
        <begin position="13"/>
        <end position="62"/>
    </location>
</feature>
<protein>
    <submittedName>
        <fullName evidence="7">Homeobox-leucine zipper protein HOX19</fullName>
    </submittedName>
</protein>
<keyword evidence="4 5" id="KW-0371">Homeobox</keyword>
<dbReference type="Gene3D" id="1.10.10.60">
    <property type="entry name" value="Homeodomain-like"/>
    <property type="match status" value="1"/>
</dbReference>
<keyword evidence="4 5" id="KW-0539">Nucleus</keyword>
<dbReference type="InterPro" id="IPR001356">
    <property type="entry name" value="HD"/>
</dbReference>
<keyword evidence="8" id="KW-1185">Reference proteome</keyword>
<name>A0AAP0FYK3_9ASPA</name>
<dbReference type="CDD" id="cd00086">
    <property type="entry name" value="homeodomain"/>
    <property type="match status" value="1"/>
</dbReference>
<dbReference type="AlphaFoldDB" id="A0AAP0FYK3"/>
<comment type="caution">
    <text evidence="7">The sequence shown here is derived from an EMBL/GenBank/DDBJ whole genome shotgun (WGS) entry which is preliminary data.</text>
</comment>
<dbReference type="SMART" id="SM00389">
    <property type="entry name" value="HOX"/>
    <property type="match status" value="1"/>
</dbReference>
<dbReference type="Pfam" id="PF00046">
    <property type="entry name" value="Homeodomain"/>
    <property type="match status" value="1"/>
</dbReference>
<dbReference type="EMBL" id="JBBWWQ010000016">
    <property type="protein sequence ID" value="KAK8925949.1"/>
    <property type="molecule type" value="Genomic_DNA"/>
</dbReference>
<accession>A0AAP0FYK3</accession>
<dbReference type="PANTHER" id="PTHR45714">
    <property type="entry name" value="HOMEOBOX-LEUCINE ZIPPER PROTEIN HAT14"/>
    <property type="match status" value="1"/>
</dbReference>
<sequence length="85" mass="10286">MIELFGQGRDIPLTKEQSALLESRFKDHTTLNPKQKQTLARNIRPHQMEVWFQNRRARTKVKQTEVDCDFLRRCCEILTKENKWR</sequence>
<keyword evidence="2" id="KW-0805">Transcription regulation</keyword>
<evidence type="ECO:0000256" key="5">
    <source>
        <dbReference type="RuleBase" id="RU000682"/>
    </source>
</evidence>
<comment type="subcellular location">
    <subcellularLocation>
        <location evidence="1 4 5">Nucleus</location>
    </subcellularLocation>
</comment>
<evidence type="ECO:0000256" key="3">
    <source>
        <dbReference type="ARBA" id="ARBA00023163"/>
    </source>
</evidence>
<evidence type="ECO:0000256" key="4">
    <source>
        <dbReference type="PROSITE-ProRule" id="PRU00108"/>
    </source>
</evidence>
<dbReference type="PANTHER" id="PTHR45714:SF34">
    <property type="entry name" value="HOMEOBOX-LEUCINE ZIPPER PROTEIN HAT9"/>
    <property type="match status" value="1"/>
</dbReference>
<reference evidence="7 8" key="1">
    <citation type="journal article" date="2022" name="Nat. Plants">
        <title>Genomes of leafy and leafless Platanthera orchids illuminate the evolution of mycoheterotrophy.</title>
        <authorList>
            <person name="Li M.H."/>
            <person name="Liu K.W."/>
            <person name="Li Z."/>
            <person name="Lu H.C."/>
            <person name="Ye Q.L."/>
            <person name="Zhang D."/>
            <person name="Wang J.Y."/>
            <person name="Li Y.F."/>
            <person name="Zhong Z.M."/>
            <person name="Liu X."/>
            <person name="Yu X."/>
            <person name="Liu D.K."/>
            <person name="Tu X.D."/>
            <person name="Liu B."/>
            <person name="Hao Y."/>
            <person name="Liao X.Y."/>
            <person name="Jiang Y.T."/>
            <person name="Sun W.H."/>
            <person name="Chen J."/>
            <person name="Chen Y.Q."/>
            <person name="Ai Y."/>
            <person name="Zhai J.W."/>
            <person name="Wu S.S."/>
            <person name="Zhou Z."/>
            <person name="Hsiao Y.Y."/>
            <person name="Wu W.L."/>
            <person name="Chen Y.Y."/>
            <person name="Lin Y.F."/>
            <person name="Hsu J.L."/>
            <person name="Li C.Y."/>
            <person name="Wang Z.W."/>
            <person name="Zhao X."/>
            <person name="Zhong W.Y."/>
            <person name="Ma X.K."/>
            <person name="Ma L."/>
            <person name="Huang J."/>
            <person name="Chen G.Z."/>
            <person name="Huang M.Z."/>
            <person name="Huang L."/>
            <person name="Peng D.H."/>
            <person name="Luo Y.B."/>
            <person name="Zou S.Q."/>
            <person name="Chen S.P."/>
            <person name="Lan S."/>
            <person name="Tsai W.C."/>
            <person name="Van de Peer Y."/>
            <person name="Liu Z.J."/>
        </authorList>
    </citation>
    <scope>NUCLEOTIDE SEQUENCE [LARGE SCALE GENOMIC DNA]</scope>
    <source>
        <strain evidence="7">Lor287</strain>
    </source>
</reference>
<organism evidence="7 8">
    <name type="scientific">Platanthera zijinensis</name>
    <dbReference type="NCBI Taxonomy" id="2320716"/>
    <lineage>
        <taxon>Eukaryota</taxon>
        <taxon>Viridiplantae</taxon>
        <taxon>Streptophyta</taxon>
        <taxon>Embryophyta</taxon>
        <taxon>Tracheophyta</taxon>
        <taxon>Spermatophyta</taxon>
        <taxon>Magnoliopsida</taxon>
        <taxon>Liliopsida</taxon>
        <taxon>Asparagales</taxon>
        <taxon>Orchidaceae</taxon>
        <taxon>Orchidoideae</taxon>
        <taxon>Orchideae</taxon>
        <taxon>Orchidinae</taxon>
        <taxon>Platanthera</taxon>
    </lineage>
</organism>
<keyword evidence="4 5" id="KW-0238">DNA-binding</keyword>
<evidence type="ECO:0000259" key="6">
    <source>
        <dbReference type="PROSITE" id="PS50071"/>
    </source>
</evidence>
<proteinExistence type="predicted"/>
<keyword evidence="3" id="KW-0804">Transcription</keyword>
<dbReference type="PROSITE" id="PS50071">
    <property type="entry name" value="HOMEOBOX_2"/>
    <property type="match status" value="1"/>
</dbReference>
<dbReference type="Proteomes" id="UP001418222">
    <property type="component" value="Unassembled WGS sequence"/>
</dbReference>
<evidence type="ECO:0000313" key="7">
    <source>
        <dbReference type="EMBL" id="KAK8925949.1"/>
    </source>
</evidence>
<dbReference type="GO" id="GO:0005634">
    <property type="term" value="C:nucleus"/>
    <property type="evidence" value="ECO:0007669"/>
    <property type="project" value="UniProtKB-SubCell"/>
</dbReference>
<dbReference type="GO" id="GO:0003677">
    <property type="term" value="F:DNA binding"/>
    <property type="evidence" value="ECO:0007669"/>
    <property type="project" value="UniProtKB-UniRule"/>
</dbReference>
<evidence type="ECO:0000256" key="1">
    <source>
        <dbReference type="ARBA" id="ARBA00004123"/>
    </source>
</evidence>
<dbReference type="InterPro" id="IPR050762">
    <property type="entry name" value="HD-ZIP_Homeobox_LZ_Class_II"/>
</dbReference>
<dbReference type="SUPFAM" id="SSF46689">
    <property type="entry name" value="Homeodomain-like"/>
    <property type="match status" value="1"/>
</dbReference>
<gene>
    <name evidence="7" type="primary">HOX19</name>
    <name evidence="7" type="ORF">KSP39_PZI018711</name>
</gene>
<dbReference type="InterPro" id="IPR009057">
    <property type="entry name" value="Homeodomain-like_sf"/>
</dbReference>
<evidence type="ECO:0000256" key="2">
    <source>
        <dbReference type="ARBA" id="ARBA00023015"/>
    </source>
</evidence>